<dbReference type="GO" id="GO:0000915">
    <property type="term" value="P:actomyosin contractile ring assembly"/>
    <property type="evidence" value="ECO:0007669"/>
    <property type="project" value="TreeGrafter"/>
</dbReference>
<dbReference type="GO" id="GO:0005826">
    <property type="term" value="C:actomyosin contractile ring"/>
    <property type="evidence" value="ECO:0007669"/>
    <property type="project" value="TreeGrafter"/>
</dbReference>
<evidence type="ECO:0000256" key="1">
    <source>
        <dbReference type="SAM" id="Phobius"/>
    </source>
</evidence>
<dbReference type="GO" id="GO:0000281">
    <property type="term" value="P:mitotic cytokinesis"/>
    <property type="evidence" value="ECO:0007669"/>
    <property type="project" value="TreeGrafter"/>
</dbReference>
<dbReference type="OrthoDB" id="5915976at2759"/>
<dbReference type="Pfam" id="PF08174">
    <property type="entry name" value="Anillin"/>
    <property type="match status" value="1"/>
</dbReference>
<protein>
    <recommendedName>
        <fullName evidence="2">Anillin homology domain-containing protein</fullName>
    </recommendedName>
</protein>
<keyword evidence="1" id="KW-0472">Membrane</keyword>
<keyword evidence="1" id="KW-1133">Transmembrane helix</keyword>
<dbReference type="InterPro" id="IPR051364">
    <property type="entry name" value="Cytokinesis/Rho-signaling"/>
</dbReference>
<keyword evidence="4" id="KW-1185">Reference proteome</keyword>
<dbReference type="STRING" id="318479.A0A3P7SYT6"/>
<evidence type="ECO:0000259" key="2">
    <source>
        <dbReference type="Pfam" id="PF08174"/>
    </source>
</evidence>
<feature type="domain" description="Anillin homology" evidence="2">
    <location>
        <begin position="51"/>
        <end position="153"/>
    </location>
</feature>
<sequence length="263" mass="30501">MLARERLMVLQNELRRIQGILNKPAKPSKCGRVYFDINSVTVYLNRNFCTKTQSYAFVVLFKCEKQVEATQMATLMCTSVLRISEVHFNDHIRFENILDSSSILLEVYAMRFNDYSCKVLKNKAKSLLSPSKRNTMKDSCDMLEFTFCGHAFINCRISGNRKFYLDGTVYPLEGTVDVRIYCTSLPPNIKIDFRGFLTMYQIISGLASWTRYWAVLLYILLHFFTFLILVICNTFRILLSADSKDLCNAWIRAINETLDIMRG</sequence>
<keyword evidence="1" id="KW-0812">Transmembrane</keyword>
<name>A0A3P7SYT6_DRAME</name>
<reference evidence="3 4" key="1">
    <citation type="submission" date="2018-11" db="EMBL/GenBank/DDBJ databases">
        <authorList>
            <consortium name="Pathogen Informatics"/>
        </authorList>
    </citation>
    <scope>NUCLEOTIDE SEQUENCE [LARGE SCALE GENOMIC DNA]</scope>
</reference>
<evidence type="ECO:0000313" key="3">
    <source>
        <dbReference type="EMBL" id="VDN55539.1"/>
    </source>
</evidence>
<dbReference type="GO" id="GO:0031106">
    <property type="term" value="P:septin ring organization"/>
    <property type="evidence" value="ECO:0007669"/>
    <property type="project" value="TreeGrafter"/>
</dbReference>
<feature type="transmembrane region" description="Helical" evidence="1">
    <location>
        <begin position="212"/>
        <end position="235"/>
    </location>
</feature>
<evidence type="ECO:0000313" key="4">
    <source>
        <dbReference type="Proteomes" id="UP000274756"/>
    </source>
</evidence>
<dbReference type="Proteomes" id="UP000274756">
    <property type="component" value="Unassembled WGS sequence"/>
</dbReference>
<proteinExistence type="predicted"/>
<gene>
    <name evidence="3" type="ORF">DME_LOCUS5512</name>
</gene>
<dbReference type="EMBL" id="UYYG01001152">
    <property type="protein sequence ID" value="VDN55539.1"/>
    <property type="molecule type" value="Genomic_DNA"/>
</dbReference>
<dbReference type="PANTHER" id="PTHR21538">
    <property type="entry name" value="ANILLIN/RHOTEKIN RTKN"/>
    <property type="match status" value="1"/>
</dbReference>
<dbReference type="InterPro" id="IPR012966">
    <property type="entry name" value="AHD"/>
</dbReference>
<dbReference type="AlphaFoldDB" id="A0A3P7SYT6"/>
<organism evidence="3 4">
    <name type="scientific">Dracunculus medinensis</name>
    <name type="common">Guinea worm</name>
    <dbReference type="NCBI Taxonomy" id="318479"/>
    <lineage>
        <taxon>Eukaryota</taxon>
        <taxon>Metazoa</taxon>
        <taxon>Ecdysozoa</taxon>
        <taxon>Nematoda</taxon>
        <taxon>Chromadorea</taxon>
        <taxon>Rhabditida</taxon>
        <taxon>Spirurina</taxon>
        <taxon>Dracunculoidea</taxon>
        <taxon>Dracunculidae</taxon>
        <taxon>Dracunculus</taxon>
    </lineage>
</organism>
<accession>A0A3P7SYT6</accession>
<dbReference type="PANTHER" id="PTHR21538:SF23">
    <property type="entry name" value="ANILLIN"/>
    <property type="match status" value="1"/>
</dbReference>